<dbReference type="Pfam" id="PF01674">
    <property type="entry name" value="Lipase_2"/>
    <property type="match status" value="1"/>
</dbReference>
<dbReference type="NCBIfam" id="TIGR02913">
    <property type="entry name" value="HAF_rpt"/>
    <property type="match status" value="1"/>
</dbReference>
<dbReference type="InterPro" id="IPR000601">
    <property type="entry name" value="PKD_dom"/>
</dbReference>
<proteinExistence type="predicted"/>
<dbReference type="eggNOG" id="COG3291">
    <property type="taxonomic scope" value="Bacteria"/>
</dbReference>
<dbReference type="InterPro" id="IPR022409">
    <property type="entry name" value="PKD/Chitinase_dom"/>
</dbReference>
<protein>
    <recommendedName>
        <fullName evidence="2">PKD domain-containing protein</fullName>
    </recommendedName>
</protein>
<accession>I0HFG0</accession>
<feature type="region of interest" description="Disordered" evidence="1">
    <location>
        <begin position="741"/>
        <end position="762"/>
    </location>
</feature>
<dbReference type="eggNOG" id="COG1075">
    <property type="taxonomic scope" value="Bacteria"/>
</dbReference>
<name>I0HFG0_ACTM4</name>
<evidence type="ECO:0000313" key="4">
    <source>
        <dbReference type="Proteomes" id="UP000007882"/>
    </source>
</evidence>
<feature type="domain" description="PKD" evidence="2">
    <location>
        <begin position="1753"/>
        <end position="1810"/>
    </location>
</feature>
<dbReference type="GO" id="GO:0016787">
    <property type="term" value="F:hydrolase activity"/>
    <property type="evidence" value="ECO:0007669"/>
    <property type="project" value="InterPro"/>
</dbReference>
<dbReference type="Gene3D" id="2.60.40.10">
    <property type="entry name" value="Immunoglobulins"/>
    <property type="match status" value="5"/>
</dbReference>
<dbReference type="GO" id="GO:0016042">
    <property type="term" value="P:lipid catabolic process"/>
    <property type="evidence" value="ECO:0007669"/>
    <property type="project" value="InterPro"/>
</dbReference>
<organism evidence="3 4">
    <name type="scientific">Actinoplanes missouriensis (strain ATCC 14538 / DSM 43046 / CBS 188.64 / JCM 3121 / NBRC 102363 / NCIMB 12654 / NRRL B-3342 / UNCC 431)</name>
    <dbReference type="NCBI Taxonomy" id="512565"/>
    <lineage>
        <taxon>Bacteria</taxon>
        <taxon>Bacillati</taxon>
        <taxon>Actinomycetota</taxon>
        <taxon>Actinomycetes</taxon>
        <taxon>Micromonosporales</taxon>
        <taxon>Micromonosporaceae</taxon>
        <taxon>Actinoplanes</taxon>
    </lineage>
</organism>
<dbReference type="GO" id="GO:0005975">
    <property type="term" value="P:carbohydrate metabolic process"/>
    <property type="evidence" value="ECO:0007669"/>
    <property type="project" value="UniProtKB-ARBA"/>
</dbReference>
<dbReference type="SMART" id="SM00089">
    <property type="entry name" value="PKD"/>
    <property type="match status" value="3"/>
</dbReference>
<dbReference type="EMBL" id="AP012319">
    <property type="protein sequence ID" value="BAL91747.1"/>
    <property type="molecule type" value="Genomic_DNA"/>
</dbReference>
<dbReference type="InterPro" id="IPR047589">
    <property type="entry name" value="DUF11_rpt"/>
</dbReference>
<dbReference type="InterPro" id="IPR014262">
    <property type="entry name" value="HAF_rpt"/>
</dbReference>
<dbReference type="PROSITE" id="PS50093">
    <property type="entry name" value="PKD"/>
    <property type="match status" value="3"/>
</dbReference>
<dbReference type="STRING" id="512565.AMIS_65270"/>
<reference evidence="3 4" key="1">
    <citation type="submission" date="2012-02" db="EMBL/GenBank/DDBJ databases">
        <title>Complete genome sequence of Actinoplanes missouriensis 431 (= NBRC 102363).</title>
        <authorList>
            <person name="Ohnishi Y."/>
            <person name="Ishikawa J."/>
            <person name="Sekine M."/>
            <person name="Hosoyama A."/>
            <person name="Harada T."/>
            <person name="Narita H."/>
            <person name="Hata T."/>
            <person name="Konno Y."/>
            <person name="Tutikane K."/>
            <person name="Fujita N."/>
            <person name="Horinouchi S."/>
            <person name="Hayakawa M."/>
        </authorList>
    </citation>
    <scope>NUCLEOTIDE SEQUENCE [LARGE SCALE GENOMIC DNA]</scope>
    <source>
        <strain evidence="4">ATCC 14538 / DSM 43046 / CBS 188.64 / JCM 3121 / NBRC 102363 / NCIMB 12654 / NRRL B-3342 / UNCC 431</strain>
    </source>
</reference>
<dbReference type="InterPro" id="IPR001434">
    <property type="entry name" value="OmcB-like_DUF11"/>
</dbReference>
<sequence length="2133" mass="222595">MTRRHSDAVDDPPHCAAARHSSEILLFAKHARFPLLLALGATAIVAFPPSPARAENDPPPSPSTGGPTLVDLGSLGIAGRGTGRVAEINSKGQVAATVWADRGPRASILEFGARTDLQAALPSGADSSEAVGITDTGLVAGRVSGIGKEFQSFTWKAGRAQVIDPPLARAVNEKGQIAGDAWVRDPDGEVTQLSAFKDQYIEVTAINESGVVAGVADMTPGGGLDTPRAFRTRPGMPINPGKDTLEYLGGRTLAKDVNDRGQVAGYATDSSGGYVPVIWGADGTPTSPRAPRGGTANAINNAGTAVGMMRIADGAPRAALYQNGGTTDLNTLLPPDSGWTLTEANAINDLGQIAGVGRPEGADVDHAFLLDLTKQGPVIESLTLETQTYPSTEWKQVEAAGTVDGNRVRITAKLVNRSEFFAFTQLRIGETVSGKDLPGGTRDEILSPKETVTEEIEWDTAGFAWTDGAKPVSDRVIAAKLVTGGVTRDGRTAPIVIRPKPVILTHGYKSNAEASWGKYAPILTKGHPLLKGYAVGDGQAPGVLNTGNQWKPAAPTNTLAGNAMEQATYIDGIRKATGATHVDIVAHSMGGLISRKYIQDDMPTASDGKPVVNRLIQLGTPNMGSPCADFLMDQTSIGGVRIPRLVPFMPATLQLTPKYITEVFNQGVTNLNGVPVSNLVGTGNRVPCKPYPDGDIVVPVKSAQYIYQDIPWTGVNHLDMTESADDFETYVKPRLASLSAGRNQPKAKAKAPAAAEPEIASGTTFDTPAATVAAGATETLTVDVPEATVFGVTGALPPTIGITLKRSNGTVAARYAPNSDQARQPIQTLAAEYPWADRWTIEVTNAGTEATDVVLSAWVDGNDLTITTDATADDAGKVTLTARAFAGATVAGVLTDEKGERREVTLADRGDGAYGVVTDALPDGAYAVTVQAEKGTDKRITHTSVQVQRPDTREFELNLTPQPGGTATASPQQDKYKVGTRVTITAKADAGRMPIGWTVDGVAKPAGTLTVTMDRDHDVVAKFGRYSITELGALPGGWARNTAAGRLNDKGQIAATAITGVGDGHVDGQRSRAVRWEDGKLTELPMPPCDEAKGACNSYGSGINEAGDVSGSSSVLESSEPGYSNGSHAVVWSNGTAKDLHDNDALQGRQSAAWVLNDNGQVFGNYRPYNARYDSPIMWSKGSLKRLPEYPQFWSPTAINDKGTVTGSYVTASNWMGPYEGLPATYTNGEVTKLPVPECGDESSSTTSGSANDINHRGDIVGSYFCRHQDDMRYSALLWKDGKPIDLGDGHATAINDAGLIAGFAGVGTDRKPALWLDGTQYMLSDLLAMPTCTPTTADPCLNLTSLLDVNSSGQVLARGTTRELRADGRNSTEARSFLLTPTEANADLRIDQAVSHLTPAPGQTVTWTSTVANSGPDAATGVRADVTLPAGVTPQGCETTRGACKVVGNAVRTTISALPVGATATVTVTGKIAADTAENTALVARAQVGSLAVPDPATADNTASTTSTVMPALSRTAFNFADPVRVGRTSWPGSVTLTNRQPDAMKLYTIDTTGPFQHTDTCPVELAPGAQCTVEFTFTPTEVGAARGELRFTTEQGAAPAFTVALTGTGIEADNAPVIEESEEVHKGVTGKPLVLEIPFTDADLDDTHTARVMWGDEPEADAEVVPRRGGGTVRISRTFTEPSEGVVVLTVTDSKKETAYGYVWYAVTRPDANTAPSITAGPDVALTTGERFQRTVTFTDPTSTSWTATADYGDGERHEVPVSDHGLALDHTWAKAGSYPVSVTVTDDGGLSTTARFTATVTAAQTPNTAPKVEFTGAASLTEGGTWTGRGTITDPDADTWTATADFGDGPQPVELNGKSFDLSHLFTDDGSRTVAVRVTDDKGGSATATQVVKVANAAPVITLRTPGQMVATGALLTFEASFTDAGAADTHTASWKIGGKAYEGAVAEANGKGATTLPHLFTKAGRYSVTLTVKDDDDGGTTTSQEIEIMVYDPATSIVGAGVTASPAGSCILGGICGTGSAAGFALHAAYPKKAGTPAGELRYTAAGFELRSSSLTVLAAADGKALLRGTAKANGAEVTFEATATDSGRPLDRTDSLRLVVTSKSGKVIYDNQRSGTKSPVIGVIRISD</sequence>
<dbReference type="Pfam" id="PF18911">
    <property type="entry name" value="PKD_4"/>
    <property type="match status" value="3"/>
</dbReference>
<dbReference type="InterPro" id="IPR035986">
    <property type="entry name" value="PKD_dom_sf"/>
</dbReference>
<dbReference type="Proteomes" id="UP000007882">
    <property type="component" value="Chromosome"/>
</dbReference>
<evidence type="ECO:0000256" key="1">
    <source>
        <dbReference type="SAM" id="MobiDB-lite"/>
    </source>
</evidence>
<dbReference type="eggNOG" id="COG5563">
    <property type="taxonomic scope" value="Bacteria"/>
</dbReference>
<dbReference type="HOGENOM" id="CLU_231562_0_0_11"/>
<gene>
    <name evidence="3" type="ordered locus">AMIS_65270</name>
</gene>
<keyword evidence="4" id="KW-1185">Reference proteome</keyword>
<dbReference type="SUPFAM" id="SSF53474">
    <property type="entry name" value="alpha/beta-Hydrolases"/>
    <property type="match status" value="1"/>
</dbReference>
<dbReference type="CDD" id="cd00146">
    <property type="entry name" value="PKD"/>
    <property type="match status" value="1"/>
</dbReference>
<evidence type="ECO:0000313" key="3">
    <source>
        <dbReference type="EMBL" id="BAL91747.1"/>
    </source>
</evidence>
<dbReference type="KEGG" id="ams:AMIS_65270"/>
<evidence type="ECO:0000259" key="2">
    <source>
        <dbReference type="PROSITE" id="PS50093"/>
    </source>
</evidence>
<dbReference type="InterPro" id="IPR029058">
    <property type="entry name" value="AB_hydrolase_fold"/>
</dbReference>
<dbReference type="InterPro" id="IPR002918">
    <property type="entry name" value="Lipase_EstA/Esterase_EstB"/>
</dbReference>
<dbReference type="InterPro" id="IPR013783">
    <property type="entry name" value="Ig-like_fold"/>
</dbReference>
<dbReference type="SUPFAM" id="SSF49299">
    <property type="entry name" value="PKD domain"/>
    <property type="match status" value="3"/>
</dbReference>
<dbReference type="NCBIfam" id="TIGR01451">
    <property type="entry name" value="B_ant_repeat"/>
    <property type="match status" value="1"/>
</dbReference>
<feature type="domain" description="PKD" evidence="2">
    <location>
        <begin position="1848"/>
        <end position="1897"/>
    </location>
</feature>
<dbReference type="PATRIC" id="fig|512565.3.peg.6528"/>
<dbReference type="InterPro" id="IPR044060">
    <property type="entry name" value="Bacterial_rp_domain"/>
</dbReference>
<feature type="domain" description="PKD" evidence="2">
    <location>
        <begin position="1922"/>
        <end position="1994"/>
    </location>
</feature>
<dbReference type="Pfam" id="PF18998">
    <property type="entry name" value="Flg_new_2"/>
    <property type="match status" value="1"/>
</dbReference>
<dbReference type="Gene3D" id="3.40.50.1820">
    <property type="entry name" value="alpha/beta hydrolase"/>
    <property type="match status" value="1"/>
</dbReference>
<dbReference type="Pfam" id="PF01345">
    <property type="entry name" value="DUF11"/>
    <property type="match status" value="1"/>
</dbReference>